<evidence type="ECO:0000256" key="3">
    <source>
        <dbReference type="ARBA" id="ARBA00023002"/>
    </source>
</evidence>
<dbReference type="PRINTS" id="PR00080">
    <property type="entry name" value="SDRFAMILY"/>
</dbReference>
<comment type="subcellular location">
    <subcellularLocation>
        <location evidence="1">Endoplasmic reticulum</location>
    </subcellularLocation>
</comment>
<dbReference type="EMBL" id="MNQH01000033">
    <property type="protein sequence ID" value="OKY93698.1"/>
    <property type="molecule type" value="Genomic_DNA"/>
</dbReference>
<dbReference type="InterPro" id="IPR057326">
    <property type="entry name" value="KR_dom"/>
</dbReference>
<evidence type="ECO:0000313" key="7">
    <source>
        <dbReference type="Proteomes" id="UP000187417"/>
    </source>
</evidence>
<dbReference type="RefSeq" id="WP_004327855.1">
    <property type="nucleotide sequence ID" value="NZ_BAAFKT010000006.1"/>
</dbReference>
<dbReference type="InterPro" id="IPR002347">
    <property type="entry name" value="SDR_fam"/>
</dbReference>
<dbReference type="SMART" id="SM00822">
    <property type="entry name" value="PKS_KR"/>
    <property type="match status" value="1"/>
</dbReference>
<sequence length="270" mass="30144">MTRKGTIEKGSRTALVTGAGSGIGRCMARRLAELGYRLILAGLDPAKLEAAAEELHEQYGLAVEVIPIDLARPEAAHELFERVQALGREVDVLVNNAGAFSFRDILQTPVERIERILCLHALTTTLTCRLFGAEMSRRGCGGHILNMASYSLWMPWPGLALYSASKSYLRGFSVAFAKEVREQNIRVTAVCPAGVATDLYGLPPRWQRIGLRLGVLITPDSCARRALKALWRGRRCCVPGWWNRLFIPFCRLMPMCVLRVARKYTMKLQR</sequence>
<evidence type="ECO:0000256" key="2">
    <source>
        <dbReference type="ARBA" id="ARBA00006484"/>
    </source>
</evidence>
<evidence type="ECO:0000256" key="4">
    <source>
        <dbReference type="RuleBase" id="RU000363"/>
    </source>
</evidence>
<gene>
    <name evidence="6" type="ORF">BHV66_08610</name>
</gene>
<dbReference type="STRING" id="28117.BHV66_08610"/>
<dbReference type="Gene3D" id="3.40.50.720">
    <property type="entry name" value="NAD(P)-binding Rossmann-like Domain"/>
    <property type="match status" value="1"/>
</dbReference>
<name>A0A1Q6F4H5_9BACT</name>
<evidence type="ECO:0000313" key="6">
    <source>
        <dbReference type="EMBL" id="OKY93698.1"/>
    </source>
</evidence>
<comment type="similarity">
    <text evidence="2 4">Belongs to the short-chain dehydrogenases/reductases (SDR) family.</text>
</comment>
<dbReference type="GeneID" id="73802382"/>
<accession>A0A1Q6F4H5</accession>
<comment type="caution">
    <text evidence="6">The sequence shown here is derived from an EMBL/GenBank/DDBJ whole genome shotgun (WGS) entry which is preliminary data.</text>
</comment>
<dbReference type="PROSITE" id="PS00061">
    <property type="entry name" value="ADH_SHORT"/>
    <property type="match status" value="1"/>
</dbReference>
<dbReference type="PRINTS" id="PR00081">
    <property type="entry name" value="GDHRDH"/>
</dbReference>
<dbReference type="Proteomes" id="UP000187417">
    <property type="component" value="Unassembled WGS sequence"/>
</dbReference>
<dbReference type="InterPro" id="IPR020904">
    <property type="entry name" value="Sc_DH/Rdtase_CS"/>
</dbReference>
<dbReference type="CDD" id="cd05233">
    <property type="entry name" value="SDR_c"/>
    <property type="match status" value="1"/>
</dbReference>
<keyword evidence="3" id="KW-0560">Oxidoreductase</keyword>
<feature type="domain" description="Ketoreductase" evidence="5">
    <location>
        <begin position="12"/>
        <end position="156"/>
    </location>
</feature>
<dbReference type="SUPFAM" id="SSF51735">
    <property type="entry name" value="NAD(P)-binding Rossmann-fold domains"/>
    <property type="match status" value="1"/>
</dbReference>
<protein>
    <submittedName>
        <fullName evidence="6">Short-chain dehydrogenase</fullName>
    </submittedName>
</protein>
<proteinExistence type="inferred from homology"/>
<dbReference type="Pfam" id="PF00106">
    <property type="entry name" value="adh_short"/>
    <property type="match status" value="1"/>
</dbReference>
<dbReference type="GO" id="GO:0016491">
    <property type="term" value="F:oxidoreductase activity"/>
    <property type="evidence" value="ECO:0007669"/>
    <property type="project" value="UniProtKB-KW"/>
</dbReference>
<evidence type="ECO:0000259" key="5">
    <source>
        <dbReference type="SMART" id="SM00822"/>
    </source>
</evidence>
<reference evidence="6 7" key="1">
    <citation type="journal article" date="2016" name="Nat. Biotechnol.">
        <title>Measurement of bacterial replication rates in microbial communities.</title>
        <authorList>
            <person name="Brown C.T."/>
            <person name="Olm M.R."/>
            <person name="Thomas B.C."/>
            <person name="Banfield J.F."/>
        </authorList>
    </citation>
    <scope>NUCLEOTIDE SEQUENCE [LARGE SCALE GENOMIC DNA]</scope>
    <source>
        <strain evidence="6">CAG:67_53_122</strain>
    </source>
</reference>
<dbReference type="InterPro" id="IPR051019">
    <property type="entry name" value="VLCFA-Steroid_DH"/>
</dbReference>
<organism evidence="6 7">
    <name type="scientific">Alistipes putredinis</name>
    <dbReference type="NCBI Taxonomy" id="28117"/>
    <lineage>
        <taxon>Bacteria</taxon>
        <taxon>Pseudomonadati</taxon>
        <taxon>Bacteroidota</taxon>
        <taxon>Bacteroidia</taxon>
        <taxon>Bacteroidales</taxon>
        <taxon>Rikenellaceae</taxon>
        <taxon>Alistipes</taxon>
    </lineage>
</organism>
<dbReference type="PANTHER" id="PTHR43899:SF13">
    <property type="entry name" value="RH59310P"/>
    <property type="match status" value="1"/>
</dbReference>
<dbReference type="PANTHER" id="PTHR43899">
    <property type="entry name" value="RH59310P"/>
    <property type="match status" value="1"/>
</dbReference>
<evidence type="ECO:0000256" key="1">
    <source>
        <dbReference type="ARBA" id="ARBA00004240"/>
    </source>
</evidence>
<dbReference type="AlphaFoldDB" id="A0A1Q6F4H5"/>
<dbReference type="PIRSF" id="PIRSF000126">
    <property type="entry name" value="11-beta-HSD1"/>
    <property type="match status" value="1"/>
</dbReference>
<dbReference type="InterPro" id="IPR036291">
    <property type="entry name" value="NAD(P)-bd_dom_sf"/>
</dbReference>